<evidence type="ECO:0000313" key="5">
    <source>
        <dbReference type="EMBL" id="RNB74969.1"/>
    </source>
</evidence>
<evidence type="ECO:0000313" key="6">
    <source>
        <dbReference type="Proteomes" id="UP000282028"/>
    </source>
</evidence>
<keyword evidence="4" id="KW-0527">Neuropeptide</keyword>
<evidence type="ECO:0000256" key="4">
    <source>
        <dbReference type="ARBA" id="ARBA00023320"/>
    </source>
</evidence>
<dbReference type="GO" id="GO:0007218">
    <property type="term" value="P:neuropeptide signaling pathway"/>
    <property type="evidence" value="ECO:0007669"/>
    <property type="project" value="UniProtKB-KW"/>
</dbReference>
<dbReference type="GO" id="GO:0005576">
    <property type="term" value="C:extracellular region"/>
    <property type="evidence" value="ECO:0007669"/>
    <property type="project" value="UniProtKB-SubCell"/>
</dbReference>
<comment type="subcellular location">
    <subcellularLocation>
        <location evidence="1">Secreted</location>
    </subcellularLocation>
</comment>
<evidence type="ECO:0000256" key="3">
    <source>
        <dbReference type="ARBA" id="ARBA00022815"/>
    </source>
</evidence>
<evidence type="ECO:0000256" key="1">
    <source>
        <dbReference type="ARBA" id="ARBA00004613"/>
    </source>
</evidence>
<proteinExistence type="predicted"/>
<keyword evidence="3" id="KW-0027">Amidation</keyword>
<dbReference type="EMBL" id="RHHR01000013">
    <property type="protein sequence ID" value="RNB74969.1"/>
    <property type="molecule type" value="Genomic_DNA"/>
</dbReference>
<evidence type="ECO:0000256" key="2">
    <source>
        <dbReference type="ARBA" id="ARBA00022525"/>
    </source>
</evidence>
<gene>
    <name evidence="5" type="ORF">EDM52_08550</name>
</gene>
<dbReference type="Proteomes" id="UP000282028">
    <property type="component" value="Unassembled WGS sequence"/>
</dbReference>
<dbReference type="Pfam" id="PF01581">
    <property type="entry name" value="FARP"/>
    <property type="match status" value="1"/>
</dbReference>
<dbReference type="InterPro" id="IPR002544">
    <property type="entry name" value="FMRFamid-related_peptide-like"/>
</dbReference>
<reference evidence="5 6" key="1">
    <citation type="submission" date="2018-10" db="EMBL/GenBank/DDBJ databases">
        <title>Phylogenomics of Brevibacillus.</title>
        <authorList>
            <person name="Dunlap C."/>
        </authorList>
    </citation>
    <scope>NUCLEOTIDE SEQUENCE [LARGE SCALE GENOMIC DNA]</scope>
    <source>
        <strain evidence="5 6">JCM 12215</strain>
    </source>
</reference>
<protein>
    <submittedName>
        <fullName evidence="5">Uncharacterized protein</fullName>
    </submittedName>
</protein>
<keyword evidence="6" id="KW-1185">Reference proteome</keyword>
<accession>A0A3M8CH42</accession>
<comment type="caution">
    <text evidence="5">The sequence shown here is derived from an EMBL/GenBank/DDBJ whole genome shotgun (WGS) entry which is preliminary data.</text>
</comment>
<name>A0A3M8CH42_9BACL</name>
<organism evidence="5 6">
    <name type="scientific">Brevibacillus invocatus</name>
    <dbReference type="NCBI Taxonomy" id="173959"/>
    <lineage>
        <taxon>Bacteria</taxon>
        <taxon>Bacillati</taxon>
        <taxon>Bacillota</taxon>
        <taxon>Bacilli</taxon>
        <taxon>Bacillales</taxon>
        <taxon>Paenibacillaceae</taxon>
        <taxon>Brevibacillus</taxon>
    </lineage>
</organism>
<keyword evidence="2" id="KW-0964">Secreted</keyword>
<sequence>MSRRKRYMRFGWRSS</sequence>